<accession>A0A1V3XD05</accession>
<dbReference type="AlphaFoldDB" id="A0A1V3XD05"/>
<dbReference type="Proteomes" id="UP000188532">
    <property type="component" value="Unassembled WGS sequence"/>
</dbReference>
<name>A0A1V3XD05_MYCKA</name>
<gene>
    <name evidence="1" type="ORF">BZL29_2997</name>
</gene>
<comment type="caution">
    <text evidence="1">The sequence shown here is derived from an EMBL/GenBank/DDBJ whole genome shotgun (WGS) entry which is preliminary data.</text>
</comment>
<organism evidence="1 2">
    <name type="scientific">Mycobacterium kansasii</name>
    <dbReference type="NCBI Taxonomy" id="1768"/>
    <lineage>
        <taxon>Bacteria</taxon>
        <taxon>Bacillati</taxon>
        <taxon>Actinomycetota</taxon>
        <taxon>Actinomycetes</taxon>
        <taxon>Mycobacteriales</taxon>
        <taxon>Mycobacteriaceae</taxon>
        <taxon>Mycobacterium</taxon>
    </lineage>
</organism>
<proteinExistence type="predicted"/>
<protein>
    <submittedName>
        <fullName evidence="1">Uncharacterized protein</fullName>
    </submittedName>
</protein>
<sequence length="58" mass="6430">MATAPPAWHRLPSTLNHPGLIRVKPGVVHGFRIVADFIRLRVPGRMARSNLRSSASPY</sequence>
<dbReference type="EMBL" id="MVBN01000003">
    <property type="protein sequence ID" value="OOK76970.1"/>
    <property type="molecule type" value="Genomic_DNA"/>
</dbReference>
<reference evidence="1 2" key="1">
    <citation type="submission" date="2017-02" db="EMBL/GenBank/DDBJ databases">
        <title>Complete genome sequences of Mycobacterium kansasii strains isolated from rhesus macaques.</title>
        <authorList>
            <person name="Panda A."/>
            <person name="Nagaraj S."/>
            <person name="Zhao X."/>
            <person name="Tettelin H."/>
            <person name="Detolla L.J."/>
        </authorList>
    </citation>
    <scope>NUCLEOTIDE SEQUENCE [LARGE SCALE GENOMIC DNA]</scope>
    <source>
        <strain evidence="1 2">11-3469</strain>
    </source>
</reference>
<evidence type="ECO:0000313" key="1">
    <source>
        <dbReference type="EMBL" id="OOK76970.1"/>
    </source>
</evidence>
<evidence type="ECO:0000313" key="2">
    <source>
        <dbReference type="Proteomes" id="UP000188532"/>
    </source>
</evidence>